<feature type="compositionally biased region" description="Basic and acidic residues" evidence="1">
    <location>
        <begin position="23"/>
        <end position="36"/>
    </location>
</feature>
<organism evidence="2 3">
    <name type="scientific">Novipirellula artificiosorum</name>
    <dbReference type="NCBI Taxonomy" id="2528016"/>
    <lineage>
        <taxon>Bacteria</taxon>
        <taxon>Pseudomonadati</taxon>
        <taxon>Planctomycetota</taxon>
        <taxon>Planctomycetia</taxon>
        <taxon>Pirellulales</taxon>
        <taxon>Pirellulaceae</taxon>
        <taxon>Novipirellula</taxon>
    </lineage>
</organism>
<comment type="caution">
    <text evidence="2">The sequence shown here is derived from an EMBL/GenBank/DDBJ whole genome shotgun (WGS) entry which is preliminary data.</text>
</comment>
<sequence>MDSVSLSARWGFLFWHLSPRLQSEGKLKSRRDDSENRGGGQQC</sequence>
<evidence type="ECO:0000313" key="3">
    <source>
        <dbReference type="Proteomes" id="UP000319143"/>
    </source>
</evidence>
<reference evidence="2 3" key="1">
    <citation type="submission" date="2019-02" db="EMBL/GenBank/DDBJ databases">
        <title>Deep-cultivation of Planctomycetes and their phenomic and genomic characterization uncovers novel biology.</title>
        <authorList>
            <person name="Wiegand S."/>
            <person name="Jogler M."/>
            <person name="Boedeker C."/>
            <person name="Pinto D."/>
            <person name="Vollmers J."/>
            <person name="Rivas-Marin E."/>
            <person name="Kohn T."/>
            <person name="Peeters S.H."/>
            <person name="Heuer A."/>
            <person name="Rast P."/>
            <person name="Oberbeckmann S."/>
            <person name="Bunk B."/>
            <person name="Jeske O."/>
            <person name="Meyerdierks A."/>
            <person name="Storesund J.E."/>
            <person name="Kallscheuer N."/>
            <person name="Luecker S."/>
            <person name="Lage O.M."/>
            <person name="Pohl T."/>
            <person name="Merkel B.J."/>
            <person name="Hornburger P."/>
            <person name="Mueller R.-W."/>
            <person name="Bruemmer F."/>
            <person name="Labrenz M."/>
            <person name="Spormann A.M."/>
            <person name="Op Den Camp H."/>
            <person name="Overmann J."/>
            <person name="Amann R."/>
            <person name="Jetten M.S.M."/>
            <person name="Mascher T."/>
            <person name="Medema M.H."/>
            <person name="Devos D.P."/>
            <person name="Kaster A.-K."/>
            <person name="Ovreas L."/>
            <person name="Rohde M."/>
            <person name="Galperin M.Y."/>
            <person name="Jogler C."/>
        </authorList>
    </citation>
    <scope>NUCLEOTIDE SEQUENCE [LARGE SCALE GENOMIC DNA]</scope>
    <source>
        <strain evidence="2 3">Poly41</strain>
    </source>
</reference>
<gene>
    <name evidence="2" type="ORF">Poly41_08730</name>
</gene>
<protein>
    <submittedName>
        <fullName evidence="2">Uncharacterized protein</fullName>
    </submittedName>
</protein>
<evidence type="ECO:0000256" key="1">
    <source>
        <dbReference type="SAM" id="MobiDB-lite"/>
    </source>
</evidence>
<accession>A0A5C6E577</accession>
<proteinExistence type="predicted"/>
<keyword evidence="3" id="KW-1185">Reference proteome</keyword>
<dbReference type="Proteomes" id="UP000319143">
    <property type="component" value="Unassembled WGS sequence"/>
</dbReference>
<dbReference type="EMBL" id="SJPV01000001">
    <property type="protein sequence ID" value="TWU42576.1"/>
    <property type="molecule type" value="Genomic_DNA"/>
</dbReference>
<dbReference type="AlphaFoldDB" id="A0A5C6E577"/>
<name>A0A5C6E577_9BACT</name>
<evidence type="ECO:0000313" key="2">
    <source>
        <dbReference type="EMBL" id="TWU42576.1"/>
    </source>
</evidence>
<feature type="region of interest" description="Disordered" evidence="1">
    <location>
        <begin position="23"/>
        <end position="43"/>
    </location>
</feature>